<evidence type="ECO:0000313" key="2">
    <source>
        <dbReference type="EMBL" id="PLC12777.1"/>
    </source>
</evidence>
<dbReference type="EMBL" id="LOMZ01000001">
    <property type="protein sequence ID" value="PLC12777.1"/>
    <property type="molecule type" value="Genomic_DNA"/>
</dbReference>
<keyword evidence="1" id="KW-0812">Transmembrane</keyword>
<keyword evidence="1" id="KW-0472">Membrane</keyword>
<dbReference type="AlphaFoldDB" id="A0A2N4T3H9"/>
<gene>
    <name evidence="2" type="ORF">AUQ48_11785</name>
</gene>
<accession>A0A2N4T3H9</accession>
<name>A0A2N4T3H9_9MICC</name>
<feature type="transmembrane region" description="Helical" evidence="1">
    <location>
        <begin position="69"/>
        <end position="94"/>
    </location>
</feature>
<evidence type="ECO:0000313" key="3">
    <source>
        <dbReference type="Proteomes" id="UP000234632"/>
    </source>
</evidence>
<protein>
    <recommendedName>
        <fullName evidence="4">Lysine transporter LysE</fullName>
    </recommendedName>
</protein>
<proteinExistence type="predicted"/>
<organism evidence="2 3">
    <name type="scientific">Kocuria flava</name>
    <dbReference type="NCBI Taxonomy" id="446860"/>
    <lineage>
        <taxon>Bacteria</taxon>
        <taxon>Bacillati</taxon>
        <taxon>Actinomycetota</taxon>
        <taxon>Actinomycetes</taxon>
        <taxon>Micrococcales</taxon>
        <taxon>Micrococcaceae</taxon>
        <taxon>Kocuria</taxon>
    </lineage>
</organism>
<evidence type="ECO:0008006" key="4">
    <source>
        <dbReference type="Google" id="ProtNLM"/>
    </source>
</evidence>
<dbReference type="Proteomes" id="UP000234632">
    <property type="component" value="Unassembled WGS sequence"/>
</dbReference>
<sequence length="222" mass="22937">MDYPVTLALTAVGGFDPTSALVAIAALGAGVPRRHVVGFVVLLVGGTAGWGVALTVLGGEHLAALDWHALVRGGVVSAWLQLLLGALLGGWALWRARRAPRAGRPRRVRSPAGLYAAAVGYVAIVVLDLSFDVLVRASAAQPLTVVVPGWLVWAVLTQAPLVVLGTAVALDRHTRVATAMSRLWRRLAPAAGTLVTACLGVAGLVLAADGAEFLVRGRFLLG</sequence>
<feature type="transmembrane region" description="Helical" evidence="1">
    <location>
        <begin position="114"/>
        <end position="131"/>
    </location>
</feature>
<feature type="transmembrane region" description="Helical" evidence="1">
    <location>
        <begin position="36"/>
        <end position="57"/>
    </location>
</feature>
<keyword evidence="1" id="KW-1133">Transmembrane helix</keyword>
<feature type="transmembrane region" description="Helical" evidence="1">
    <location>
        <begin position="151"/>
        <end position="170"/>
    </location>
</feature>
<evidence type="ECO:0000256" key="1">
    <source>
        <dbReference type="SAM" id="Phobius"/>
    </source>
</evidence>
<feature type="transmembrane region" description="Helical" evidence="1">
    <location>
        <begin position="6"/>
        <end position="29"/>
    </location>
</feature>
<reference evidence="2 3" key="1">
    <citation type="submission" date="2015-12" db="EMBL/GenBank/DDBJ databases">
        <authorList>
            <person name="Shamseldin A."/>
            <person name="Moawad H."/>
            <person name="Abd El-Rahim W.M."/>
            <person name="Sadowsky M.J."/>
        </authorList>
    </citation>
    <scope>NUCLEOTIDE SEQUENCE [LARGE SCALE GENOMIC DNA]</scope>
    <source>
        <strain evidence="2 3">S43</strain>
    </source>
</reference>
<dbReference type="RefSeq" id="WP_101852322.1">
    <property type="nucleotide sequence ID" value="NZ_JARVWU010000008.1"/>
</dbReference>
<comment type="caution">
    <text evidence="2">The sequence shown here is derived from an EMBL/GenBank/DDBJ whole genome shotgun (WGS) entry which is preliminary data.</text>
</comment>
<feature type="transmembrane region" description="Helical" evidence="1">
    <location>
        <begin position="190"/>
        <end position="208"/>
    </location>
</feature>